<dbReference type="CDD" id="cd11058">
    <property type="entry name" value="CYP60B-like"/>
    <property type="match status" value="1"/>
</dbReference>
<dbReference type="AlphaFoldDB" id="E3R0Q5"/>
<organism evidence="10">
    <name type="scientific">Colletotrichum graminicola (strain M1.001 / M2 / FGSC 10212)</name>
    <name type="common">Maize anthracnose fungus</name>
    <name type="synonym">Glomerella graminicola</name>
    <dbReference type="NCBI Taxonomy" id="645133"/>
    <lineage>
        <taxon>Eukaryota</taxon>
        <taxon>Fungi</taxon>
        <taxon>Dikarya</taxon>
        <taxon>Ascomycota</taxon>
        <taxon>Pezizomycotina</taxon>
        <taxon>Sordariomycetes</taxon>
        <taxon>Hypocreomycetidae</taxon>
        <taxon>Glomerellales</taxon>
        <taxon>Glomerellaceae</taxon>
        <taxon>Colletotrichum</taxon>
        <taxon>Colletotrichum graminicola species complex</taxon>
    </lineage>
</organism>
<evidence type="ECO:0000256" key="2">
    <source>
        <dbReference type="ARBA" id="ARBA00010617"/>
    </source>
</evidence>
<dbReference type="Proteomes" id="UP000008782">
    <property type="component" value="Unassembled WGS sequence"/>
</dbReference>
<reference evidence="10" key="1">
    <citation type="journal article" date="2012" name="Nat. Genet.">
        <title>Lifestyle transitions in plant pathogenic Colletotrichum fungi deciphered by genome and transcriptome analyses.</title>
        <authorList>
            <person name="O'Connell R.J."/>
            <person name="Thon M.R."/>
            <person name="Hacquard S."/>
            <person name="Amyotte S.G."/>
            <person name="Kleemann J."/>
            <person name="Torres M.F."/>
            <person name="Damm U."/>
            <person name="Buiate E.A."/>
            <person name="Epstein L."/>
            <person name="Alkan N."/>
            <person name="Altmueller J."/>
            <person name="Alvarado-Balderrama L."/>
            <person name="Bauser C.A."/>
            <person name="Becker C."/>
            <person name="Birren B.W."/>
            <person name="Chen Z."/>
            <person name="Choi J."/>
            <person name="Crouch J.A."/>
            <person name="Duvick J.P."/>
            <person name="Farman M.A."/>
            <person name="Gan P."/>
            <person name="Heiman D."/>
            <person name="Henrissat B."/>
            <person name="Howard R.J."/>
            <person name="Kabbage M."/>
            <person name="Koch C."/>
            <person name="Kracher B."/>
            <person name="Kubo Y."/>
            <person name="Law A.D."/>
            <person name="Lebrun M.-H."/>
            <person name="Lee Y.-H."/>
            <person name="Miyara I."/>
            <person name="Moore N."/>
            <person name="Neumann U."/>
            <person name="Nordstroem K."/>
            <person name="Panaccione D.G."/>
            <person name="Panstruga R."/>
            <person name="Place M."/>
            <person name="Proctor R.H."/>
            <person name="Prusky D."/>
            <person name="Rech G."/>
            <person name="Reinhardt R."/>
            <person name="Rollins J.A."/>
            <person name="Rounsley S."/>
            <person name="Schardl C.L."/>
            <person name="Schwartz D.C."/>
            <person name="Shenoy N."/>
            <person name="Shirasu K."/>
            <person name="Sikhakolli U.R."/>
            <person name="Stueber K."/>
            <person name="Sukno S.A."/>
            <person name="Sweigard J.A."/>
            <person name="Takano Y."/>
            <person name="Takahara H."/>
            <person name="Trail F."/>
            <person name="van der Does H.C."/>
            <person name="Voll L.M."/>
            <person name="Will I."/>
            <person name="Young S."/>
            <person name="Zeng Q."/>
            <person name="Zhang J."/>
            <person name="Zhou S."/>
            <person name="Dickman M.B."/>
            <person name="Schulze-Lefert P."/>
            <person name="Ver Loren van Themaat E."/>
            <person name="Ma L.-J."/>
            <person name="Vaillancourt L.J."/>
        </authorList>
    </citation>
    <scope>NUCLEOTIDE SEQUENCE [LARGE SCALE GENOMIC DNA]</scope>
    <source>
        <strain evidence="10">M1.001 / M2 / FGSC 10212</strain>
    </source>
</reference>
<dbReference type="PANTHER" id="PTHR24305">
    <property type="entry name" value="CYTOCHROME P450"/>
    <property type="match status" value="1"/>
</dbReference>
<dbReference type="SUPFAM" id="SSF48264">
    <property type="entry name" value="Cytochrome P450"/>
    <property type="match status" value="1"/>
</dbReference>
<keyword evidence="4 6" id="KW-0479">Metal-binding</keyword>
<accession>E3R0Q5</accession>
<sequence length="508" mass="58088">MTASISFLSPVAFFVTFSFVLLTVIYRVYFHPLSKFPGPWYYAASQIPITIQRIKGDEVATYAKLHSKYGQYVRIAPGEVSTINPAAATDIYGHRNAARQIPKDFKAYYMKNQRGDGTEGLMTADDESHRRMRKVFSPAFSDRAIREQEPLLKKYTDLFVQKSGECCESKGKVDIHMFFNFATFDFAADLVFGEGLDHLERMEYHPFLANISGVVKFSAWRRAIRSFPWMDKVFVMLIPRSMVKKRMEHTKFCDDHVTSRLEKKITDHPDMWTLVLQAQEKGEGMTFGEMRQNGFLILTAATETTSSLMTALTFLLAQNPDKLKKLTDELRGKFSSTEEMTTLNLPHLEYLQCCIEEGLRCYPPVPGGLPRRTGPQGASLDGHHLPPDVVVYYAQSAAYHSRMHFARPNEFIPERWASSPPAELANDRLEAVQAFSAGPRDCIGKNLAYHEARLLAAKFFWTYDVEVCDESMDWMNQKTYIVGLKKPLYVKLHRVERDPEVSWIGTQI</sequence>
<dbReference type="GO" id="GO:0005506">
    <property type="term" value="F:iron ion binding"/>
    <property type="evidence" value="ECO:0007669"/>
    <property type="project" value="InterPro"/>
</dbReference>
<dbReference type="GO" id="GO:0020037">
    <property type="term" value="F:heme binding"/>
    <property type="evidence" value="ECO:0007669"/>
    <property type="project" value="InterPro"/>
</dbReference>
<dbReference type="PRINTS" id="PR00385">
    <property type="entry name" value="P450"/>
</dbReference>
<keyword evidence="8" id="KW-0472">Membrane</keyword>
<feature type="transmembrane region" description="Helical" evidence="8">
    <location>
        <begin position="6"/>
        <end position="29"/>
    </location>
</feature>
<dbReference type="HOGENOM" id="CLU_001570_14_11_1"/>
<dbReference type="EMBL" id="GG697471">
    <property type="protein sequence ID" value="EFQ36693.1"/>
    <property type="molecule type" value="Genomic_DNA"/>
</dbReference>
<evidence type="ECO:0000256" key="4">
    <source>
        <dbReference type="ARBA" id="ARBA00022723"/>
    </source>
</evidence>
<keyword evidence="7" id="KW-0560">Oxidoreductase</keyword>
<evidence type="ECO:0000256" key="7">
    <source>
        <dbReference type="RuleBase" id="RU000461"/>
    </source>
</evidence>
<keyword evidence="7" id="KW-0503">Monooxygenase</keyword>
<evidence type="ECO:0000256" key="1">
    <source>
        <dbReference type="ARBA" id="ARBA00001971"/>
    </source>
</evidence>
<protein>
    <submittedName>
        <fullName evidence="9">Cytochrome P450</fullName>
    </submittedName>
</protein>
<comment type="cofactor">
    <cofactor evidence="1 6">
        <name>heme</name>
        <dbReference type="ChEBI" id="CHEBI:30413"/>
    </cofactor>
</comment>
<dbReference type="InterPro" id="IPR036396">
    <property type="entry name" value="Cyt_P450_sf"/>
</dbReference>
<keyword evidence="8" id="KW-0812">Transmembrane</keyword>
<evidence type="ECO:0000256" key="3">
    <source>
        <dbReference type="ARBA" id="ARBA00022617"/>
    </source>
</evidence>
<keyword evidence="5 6" id="KW-0408">Iron</keyword>
<evidence type="ECO:0000256" key="5">
    <source>
        <dbReference type="ARBA" id="ARBA00023004"/>
    </source>
</evidence>
<dbReference type="RefSeq" id="XP_008100713.1">
    <property type="nucleotide sequence ID" value="XM_008102522.1"/>
</dbReference>
<keyword evidence="8" id="KW-1133">Transmembrane helix</keyword>
<comment type="similarity">
    <text evidence="2 7">Belongs to the cytochrome P450 family.</text>
</comment>
<dbReference type="Gene3D" id="1.10.630.10">
    <property type="entry name" value="Cytochrome P450"/>
    <property type="match status" value="1"/>
</dbReference>
<dbReference type="InterPro" id="IPR017972">
    <property type="entry name" value="Cyt_P450_CS"/>
</dbReference>
<feature type="binding site" description="axial binding residue" evidence="6">
    <location>
        <position position="442"/>
    </location>
    <ligand>
        <name>heme</name>
        <dbReference type="ChEBI" id="CHEBI:30413"/>
    </ligand>
    <ligandPart>
        <name>Fe</name>
        <dbReference type="ChEBI" id="CHEBI:18248"/>
    </ligandPart>
</feature>
<name>E3R0Q5_COLGM</name>
<dbReference type="PRINTS" id="PR00463">
    <property type="entry name" value="EP450I"/>
</dbReference>
<dbReference type="PROSITE" id="PS00086">
    <property type="entry name" value="CYTOCHROME_P450"/>
    <property type="match status" value="1"/>
</dbReference>
<evidence type="ECO:0000313" key="10">
    <source>
        <dbReference type="Proteomes" id="UP000008782"/>
    </source>
</evidence>
<evidence type="ECO:0000313" key="9">
    <source>
        <dbReference type="EMBL" id="EFQ36693.1"/>
    </source>
</evidence>
<gene>
    <name evidence="9" type="ORF">GLRG_11839</name>
</gene>
<dbReference type="Pfam" id="PF00067">
    <property type="entry name" value="p450"/>
    <property type="match status" value="1"/>
</dbReference>
<dbReference type="OrthoDB" id="1470350at2759"/>
<dbReference type="VEuPathDB" id="FungiDB:GLRG_11839"/>
<evidence type="ECO:0000256" key="8">
    <source>
        <dbReference type="SAM" id="Phobius"/>
    </source>
</evidence>
<evidence type="ECO:0000256" key="6">
    <source>
        <dbReference type="PIRSR" id="PIRSR602401-1"/>
    </source>
</evidence>
<keyword evidence="10" id="KW-1185">Reference proteome</keyword>
<dbReference type="InterPro" id="IPR001128">
    <property type="entry name" value="Cyt_P450"/>
</dbReference>
<dbReference type="GO" id="GO:0004497">
    <property type="term" value="F:monooxygenase activity"/>
    <property type="evidence" value="ECO:0007669"/>
    <property type="project" value="UniProtKB-KW"/>
</dbReference>
<dbReference type="GeneID" id="24417202"/>
<proteinExistence type="inferred from homology"/>
<dbReference type="PANTHER" id="PTHR24305:SF210">
    <property type="entry name" value="CYTOCHROME P450 MONOOXYGENASE ASQL-RELATED"/>
    <property type="match status" value="1"/>
</dbReference>
<dbReference type="eggNOG" id="KOG0158">
    <property type="taxonomic scope" value="Eukaryota"/>
</dbReference>
<dbReference type="STRING" id="645133.E3R0Q5"/>
<dbReference type="InterPro" id="IPR002401">
    <property type="entry name" value="Cyt_P450_E_grp-I"/>
</dbReference>
<dbReference type="GO" id="GO:0016705">
    <property type="term" value="F:oxidoreductase activity, acting on paired donors, with incorporation or reduction of molecular oxygen"/>
    <property type="evidence" value="ECO:0007669"/>
    <property type="project" value="InterPro"/>
</dbReference>
<keyword evidence="3 6" id="KW-0349">Heme</keyword>
<dbReference type="InterPro" id="IPR050121">
    <property type="entry name" value="Cytochrome_P450_monoxygenase"/>
</dbReference>